<evidence type="ECO:0000256" key="4">
    <source>
        <dbReference type="ARBA" id="ARBA00022806"/>
    </source>
</evidence>
<dbReference type="GO" id="GO:0043138">
    <property type="term" value="F:3'-5' DNA helicase activity"/>
    <property type="evidence" value="ECO:0007669"/>
    <property type="project" value="UniProtKB-EC"/>
</dbReference>
<keyword evidence="15" id="KW-1185">Reference proteome</keyword>
<evidence type="ECO:0000256" key="6">
    <source>
        <dbReference type="ARBA" id="ARBA00023125"/>
    </source>
</evidence>
<feature type="domain" description="Helicase C-terminal" evidence="13">
    <location>
        <begin position="229"/>
        <end position="390"/>
    </location>
</feature>
<keyword evidence="3" id="KW-0378">Hydrolase</keyword>
<evidence type="ECO:0000256" key="11">
    <source>
        <dbReference type="ARBA" id="ARBA00044542"/>
    </source>
</evidence>
<gene>
    <name evidence="14" type="ORF">MCOR_19692</name>
</gene>
<dbReference type="NCBIfam" id="TIGR00614">
    <property type="entry name" value="recQ_fam"/>
    <property type="match status" value="1"/>
</dbReference>
<keyword evidence="6" id="KW-0238">DNA-binding</keyword>
<evidence type="ECO:0000313" key="15">
    <source>
        <dbReference type="Proteomes" id="UP000507470"/>
    </source>
</evidence>
<keyword evidence="2" id="KW-0547">Nucleotide-binding</keyword>
<dbReference type="PROSITE" id="PS51192">
    <property type="entry name" value="HELICASE_ATP_BIND_1"/>
    <property type="match status" value="1"/>
</dbReference>
<name>A0A6J8BK45_MYTCO</name>
<evidence type="ECO:0000256" key="8">
    <source>
        <dbReference type="ARBA" id="ARBA00023242"/>
    </source>
</evidence>
<evidence type="ECO:0000259" key="12">
    <source>
        <dbReference type="PROSITE" id="PS51192"/>
    </source>
</evidence>
<dbReference type="GO" id="GO:0009378">
    <property type="term" value="F:four-way junction helicase activity"/>
    <property type="evidence" value="ECO:0007669"/>
    <property type="project" value="TreeGrafter"/>
</dbReference>
<protein>
    <recommendedName>
        <fullName evidence="10">DNA 3'-5' helicase</fullName>
        <ecNumber evidence="10">5.6.2.4</ecNumber>
    </recommendedName>
    <alternativeName>
        <fullName evidence="11">DNA 3'-5' helicase BLM</fullName>
    </alternativeName>
</protein>
<organism evidence="14 15">
    <name type="scientific">Mytilus coruscus</name>
    <name type="common">Sea mussel</name>
    <dbReference type="NCBI Taxonomy" id="42192"/>
    <lineage>
        <taxon>Eukaryota</taxon>
        <taxon>Metazoa</taxon>
        <taxon>Spiralia</taxon>
        <taxon>Lophotrochozoa</taxon>
        <taxon>Mollusca</taxon>
        <taxon>Bivalvia</taxon>
        <taxon>Autobranchia</taxon>
        <taxon>Pteriomorphia</taxon>
        <taxon>Mytilida</taxon>
        <taxon>Mytiloidea</taxon>
        <taxon>Mytilidae</taxon>
        <taxon>Mytilinae</taxon>
        <taxon>Mytilus</taxon>
    </lineage>
</organism>
<feature type="domain" description="Helicase ATP-binding" evidence="12">
    <location>
        <begin position="26"/>
        <end position="203"/>
    </location>
</feature>
<evidence type="ECO:0000313" key="14">
    <source>
        <dbReference type="EMBL" id="CAC5384006.1"/>
    </source>
</evidence>
<evidence type="ECO:0000256" key="5">
    <source>
        <dbReference type="ARBA" id="ARBA00022840"/>
    </source>
</evidence>
<accession>A0A6J8BK45</accession>
<dbReference type="SUPFAM" id="SSF52540">
    <property type="entry name" value="P-loop containing nucleoside triphosphate hydrolases"/>
    <property type="match status" value="1"/>
</dbReference>
<dbReference type="EMBL" id="CACVKT020003474">
    <property type="protein sequence ID" value="CAC5384006.1"/>
    <property type="molecule type" value="Genomic_DNA"/>
</dbReference>
<dbReference type="GO" id="GO:0016787">
    <property type="term" value="F:hydrolase activity"/>
    <property type="evidence" value="ECO:0007669"/>
    <property type="project" value="UniProtKB-KW"/>
</dbReference>
<evidence type="ECO:0000256" key="2">
    <source>
        <dbReference type="ARBA" id="ARBA00022741"/>
    </source>
</evidence>
<dbReference type="Pfam" id="PF00271">
    <property type="entry name" value="Helicase_C"/>
    <property type="match status" value="1"/>
</dbReference>
<dbReference type="PANTHER" id="PTHR13710">
    <property type="entry name" value="DNA HELICASE RECQ FAMILY MEMBER"/>
    <property type="match status" value="1"/>
</dbReference>
<evidence type="ECO:0000256" key="1">
    <source>
        <dbReference type="ARBA" id="ARBA00005446"/>
    </source>
</evidence>
<proteinExistence type="inferred from homology"/>
<comment type="similarity">
    <text evidence="1">Belongs to the helicase family. RecQ subfamily.</text>
</comment>
<dbReference type="Gene3D" id="3.40.50.300">
    <property type="entry name" value="P-loop containing nucleotide triphosphate hydrolases"/>
    <property type="match status" value="2"/>
</dbReference>
<evidence type="ECO:0000256" key="10">
    <source>
        <dbReference type="ARBA" id="ARBA00034808"/>
    </source>
</evidence>
<keyword evidence="4" id="KW-0347">Helicase</keyword>
<evidence type="ECO:0000256" key="7">
    <source>
        <dbReference type="ARBA" id="ARBA00023235"/>
    </source>
</evidence>
<dbReference type="CDD" id="cd17920">
    <property type="entry name" value="DEXHc_RecQ"/>
    <property type="match status" value="1"/>
</dbReference>
<dbReference type="GO" id="GO:0005694">
    <property type="term" value="C:chromosome"/>
    <property type="evidence" value="ECO:0007669"/>
    <property type="project" value="TreeGrafter"/>
</dbReference>
<dbReference type="OrthoDB" id="6050068at2759"/>
<keyword evidence="7" id="KW-0413">Isomerase</keyword>
<keyword evidence="8" id="KW-0539">Nucleus</keyword>
<dbReference type="GO" id="GO:0003677">
    <property type="term" value="F:DNA binding"/>
    <property type="evidence" value="ECO:0007669"/>
    <property type="project" value="UniProtKB-KW"/>
</dbReference>
<dbReference type="InterPro" id="IPR001650">
    <property type="entry name" value="Helicase_C-like"/>
</dbReference>
<dbReference type="Proteomes" id="UP000507470">
    <property type="component" value="Unassembled WGS sequence"/>
</dbReference>
<evidence type="ECO:0000259" key="13">
    <source>
        <dbReference type="PROSITE" id="PS51194"/>
    </source>
</evidence>
<dbReference type="InterPro" id="IPR014001">
    <property type="entry name" value="Helicase_ATP-bd"/>
</dbReference>
<dbReference type="Pfam" id="PF00270">
    <property type="entry name" value="DEAD"/>
    <property type="match status" value="1"/>
</dbReference>
<dbReference type="InterPro" id="IPR027417">
    <property type="entry name" value="P-loop_NTPase"/>
</dbReference>
<dbReference type="PANTHER" id="PTHR13710:SF153">
    <property type="entry name" value="RECQ-LIKE DNA HELICASE BLM"/>
    <property type="match status" value="1"/>
</dbReference>
<dbReference type="SMART" id="SM00487">
    <property type="entry name" value="DEXDc"/>
    <property type="match status" value="1"/>
</dbReference>
<comment type="catalytic activity">
    <reaction evidence="9">
        <text>Couples ATP hydrolysis with the unwinding of duplex DNA by translocating in the 3'-5' direction.</text>
        <dbReference type="EC" id="5.6.2.4"/>
    </reaction>
</comment>
<reference evidence="14 15" key="1">
    <citation type="submission" date="2020-06" db="EMBL/GenBank/DDBJ databases">
        <authorList>
            <person name="Li R."/>
            <person name="Bekaert M."/>
        </authorList>
    </citation>
    <scope>NUCLEOTIDE SEQUENCE [LARGE SCALE GENOMIC DNA]</scope>
    <source>
        <strain evidence="15">wild</strain>
    </source>
</reference>
<evidence type="ECO:0000256" key="9">
    <source>
        <dbReference type="ARBA" id="ARBA00034617"/>
    </source>
</evidence>
<dbReference type="InterPro" id="IPR011545">
    <property type="entry name" value="DEAD/DEAH_box_helicase_dom"/>
</dbReference>
<dbReference type="EC" id="5.6.2.4" evidence="10"/>
<dbReference type="GO" id="GO:0005737">
    <property type="term" value="C:cytoplasm"/>
    <property type="evidence" value="ECO:0007669"/>
    <property type="project" value="TreeGrafter"/>
</dbReference>
<keyword evidence="5" id="KW-0067">ATP-binding</keyword>
<dbReference type="SMART" id="SM00490">
    <property type="entry name" value="HELICc"/>
    <property type="match status" value="1"/>
</dbReference>
<sequence length="523" mass="58937">MNVNNALQVIETKYSFEFKEKQIEAINSIVNGKDTFIVLPTGYGKTKIYSHLPEIYGLLNNMMGTILVISPLQSLMLDQVAKMSAIGIDATIVGECQPDKSVADHILKGDFGIVFSSPEAALTPGMWRKCFTSGVFRDNLKAVVIDEAHCITEWGGEFRQEYSRLGELRSICPDDVTFVALTATATKSIRTQILKKLDMIEKEVTTVYQLPDRQNIMYTVKKSRNNFIELQWLLDDIVKNKFNAKKTVVYCRNITTCANLYEHFSMNINQCDNITERLVAMYHRSTAKLNKDHVLEEFPKNNSKLRLVVATVAFGMGVDIPDIDYVVHWGAPRGLEQFAQECGRAGRDGRQSQSIVYFTGHDIAKDRSSPEMRDFCKSTSCLRHAMNSHFKLDTCSDTDSTDKPNSDLCRCCCVCFNSCKCGGCVPLVCIMNFASEMPPSDVYDNSVRNLDECKLKLLKANLMDFEECLIEENSEDVNAFDASLIDCIVTNCNYLLCEDDIIDLGLLNNELSKEIFLLIEEVC</sequence>
<dbReference type="InterPro" id="IPR004589">
    <property type="entry name" value="DNA_helicase_ATP-dep_RecQ"/>
</dbReference>
<dbReference type="GO" id="GO:0005524">
    <property type="term" value="F:ATP binding"/>
    <property type="evidence" value="ECO:0007669"/>
    <property type="project" value="UniProtKB-KW"/>
</dbReference>
<dbReference type="GO" id="GO:0000724">
    <property type="term" value="P:double-strand break repair via homologous recombination"/>
    <property type="evidence" value="ECO:0007669"/>
    <property type="project" value="TreeGrafter"/>
</dbReference>
<dbReference type="AlphaFoldDB" id="A0A6J8BK45"/>
<dbReference type="GO" id="GO:0005634">
    <property type="term" value="C:nucleus"/>
    <property type="evidence" value="ECO:0007669"/>
    <property type="project" value="TreeGrafter"/>
</dbReference>
<dbReference type="PROSITE" id="PS51194">
    <property type="entry name" value="HELICASE_CTER"/>
    <property type="match status" value="1"/>
</dbReference>
<evidence type="ECO:0000256" key="3">
    <source>
        <dbReference type="ARBA" id="ARBA00022801"/>
    </source>
</evidence>